<dbReference type="InterPro" id="IPR050551">
    <property type="entry name" value="Fructan_Metab_Enzymes"/>
</dbReference>
<keyword evidence="4" id="KW-0326">Glycosidase</keyword>
<dbReference type="CDD" id="cd18624">
    <property type="entry name" value="GH32_Fruct1-like"/>
    <property type="match status" value="1"/>
</dbReference>
<keyword evidence="2" id="KW-0064">Aspartyl protease</keyword>
<keyword evidence="3" id="KW-0378">Hydrolase</keyword>
<dbReference type="InterPro" id="IPR036397">
    <property type="entry name" value="RNaseH_sf"/>
</dbReference>
<dbReference type="SUPFAM" id="SSF56672">
    <property type="entry name" value="DNA/RNA polymerases"/>
    <property type="match status" value="1"/>
</dbReference>
<dbReference type="GO" id="GO:0015074">
    <property type="term" value="P:DNA integration"/>
    <property type="evidence" value="ECO:0007669"/>
    <property type="project" value="InterPro"/>
</dbReference>
<protein>
    <recommendedName>
        <fullName evidence="6">Integrase catalytic domain-containing protein</fullName>
    </recommendedName>
</protein>
<dbReference type="PROSITE" id="PS50994">
    <property type="entry name" value="INTEGRASE"/>
    <property type="match status" value="1"/>
</dbReference>
<organism evidence="7">
    <name type="scientific">Fagus sylvatica</name>
    <name type="common">Beechnut</name>
    <dbReference type="NCBI Taxonomy" id="28930"/>
    <lineage>
        <taxon>Eukaryota</taxon>
        <taxon>Viridiplantae</taxon>
        <taxon>Streptophyta</taxon>
        <taxon>Embryophyta</taxon>
        <taxon>Tracheophyta</taxon>
        <taxon>Spermatophyta</taxon>
        <taxon>Magnoliopsida</taxon>
        <taxon>eudicotyledons</taxon>
        <taxon>Gunneridae</taxon>
        <taxon>Pentapetalae</taxon>
        <taxon>rosids</taxon>
        <taxon>fabids</taxon>
        <taxon>Fagales</taxon>
        <taxon>Fagaceae</taxon>
        <taxon>Fagus</taxon>
    </lineage>
</organism>
<keyword evidence="2" id="KW-0645">Protease</keyword>
<dbReference type="Gene3D" id="3.30.420.10">
    <property type="entry name" value="Ribonuclease H-like superfamily/Ribonuclease H"/>
    <property type="match status" value="1"/>
</dbReference>
<evidence type="ECO:0000256" key="2">
    <source>
        <dbReference type="ARBA" id="ARBA00022750"/>
    </source>
</evidence>
<dbReference type="SMART" id="SM00640">
    <property type="entry name" value="Glyco_32"/>
    <property type="match status" value="1"/>
</dbReference>
<dbReference type="InterPro" id="IPR025724">
    <property type="entry name" value="GAG-pre-integrase_dom"/>
</dbReference>
<dbReference type="GO" id="GO:0004190">
    <property type="term" value="F:aspartic-type endopeptidase activity"/>
    <property type="evidence" value="ECO:0007669"/>
    <property type="project" value="UniProtKB-KW"/>
</dbReference>
<dbReference type="InterPro" id="IPR054722">
    <property type="entry name" value="PolX-like_BBD"/>
</dbReference>
<evidence type="ECO:0000256" key="1">
    <source>
        <dbReference type="ARBA" id="ARBA00009902"/>
    </source>
</evidence>
<dbReference type="GO" id="GO:0004553">
    <property type="term" value="F:hydrolase activity, hydrolyzing O-glycosyl compounds"/>
    <property type="evidence" value="ECO:0007669"/>
    <property type="project" value="InterPro"/>
</dbReference>
<dbReference type="Gene3D" id="2.115.10.20">
    <property type="entry name" value="Glycosyl hydrolase domain, family 43"/>
    <property type="match status" value="1"/>
</dbReference>
<dbReference type="Pfam" id="PF14223">
    <property type="entry name" value="Retrotran_gag_2"/>
    <property type="match status" value="1"/>
</dbReference>
<dbReference type="GO" id="GO:0003676">
    <property type="term" value="F:nucleic acid binding"/>
    <property type="evidence" value="ECO:0007669"/>
    <property type="project" value="InterPro"/>
</dbReference>
<name>A0A2N9IMQ9_FAGSY</name>
<dbReference type="EMBL" id="OIVN01006147">
    <property type="protein sequence ID" value="SPD26152.1"/>
    <property type="molecule type" value="Genomic_DNA"/>
</dbReference>
<feature type="region of interest" description="Disordered" evidence="5">
    <location>
        <begin position="995"/>
        <end position="1060"/>
    </location>
</feature>
<dbReference type="InterPro" id="IPR001584">
    <property type="entry name" value="Integrase_cat-core"/>
</dbReference>
<dbReference type="Pfam" id="PF13976">
    <property type="entry name" value="gag_pre-integrs"/>
    <property type="match status" value="1"/>
</dbReference>
<evidence type="ECO:0000256" key="4">
    <source>
        <dbReference type="ARBA" id="ARBA00023295"/>
    </source>
</evidence>
<dbReference type="InterPro" id="IPR043502">
    <property type="entry name" value="DNA/RNA_pol_sf"/>
</dbReference>
<dbReference type="InterPro" id="IPR012337">
    <property type="entry name" value="RNaseH-like_sf"/>
</dbReference>
<dbReference type="PANTHER" id="PTHR31953">
    <property type="entry name" value="BETA-FRUCTOFURANOSIDASE, INSOLUBLE ISOENZYME CWINV1-RELATED"/>
    <property type="match status" value="1"/>
</dbReference>
<feature type="region of interest" description="Disordered" evidence="5">
    <location>
        <begin position="455"/>
        <end position="499"/>
    </location>
</feature>
<dbReference type="InterPro" id="IPR001362">
    <property type="entry name" value="Glyco_hydro_32"/>
</dbReference>
<evidence type="ECO:0000256" key="3">
    <source>
        <dbReference type="ARBA" id="ARBA00022801"/>
    </source>
</evidence>
<feature type="compositionally biased region" description="Low complexity" evidence="5">
    <location>
        <begin position="1009"/>
        <end position="1037"/>
    </location>
</feature>
<evidence type="ECO:0000256" key="5">
    <source>
        <dbReference type="SAM" id="MobiDB-lite"/>
    </source>
</evidence>
<feature type="compositionally biased region" description="Low complexity" evidence="5">
    <location>
        <begin position="467"/>
        <end position="476"/>
    </location>
</feature>
<feature type="domain" description="Integrase catalytic" evidence="6">
    <location>
        <begin position="735"/>
        <end position="899"/>
    </location>
</feature>
<reference evidence="7" key="1">
    <citation type="submission" date="2018-02" db="EMBL/GenBank/DDBJ databases">
        <authorList>
            <person name="Cohen D.B."/>
            <person name="Kent A.D."/>
        </authorList>
    </citation>
    <scope>NUCLEOTIDE SEQUENCE</scope>
</reference>
<proteinExistence type="inferred from homology"/>
<dbReference type="Pfam" id="PF22936">
    <property type="entry name" value="Pol_BBD"/>
    <property type="match status" value="1"/>
</dbReference>
<dbReference type="SUPFAM" id="SSF75005">
    <property type="entry name" value="Arabinanase/levansucrase/invertase"/>
    <property type="match status" value="1"/>
</dbReference>
<dbReference type="CDD" id="cd09272">
    <property type="entry name" value="RNase_HI_RT_Ty1"/>
    <property type="match status" value="1"/>
</dbReference>
<dbReference type="Pfam" id="PF00251">
    <property type="entry name" value="Glyco_hydro_32N"/>
    <property type="match status" value="1"/>
</dbReference>
<dbReference type="Pfam" id="PF07727">
    <property type="entry name" value="RVT_2"/>
    <property type="match status" value="1"/>
</dbReference>
<evidence type="ECO:0000313" key="7">
    <source>
        <dbReference type="EMBL" id="SPD26152.1"/>
    </source>
</evidence>
<dbReference type="InterPro" id="IPR013103">
    <property type="entry name" value="RVT_2"/>
</dbReference>
<dbReference type="GO" id="GO:0005975">
    <property type="term" value="P:carbohydrate metabolic process"/>
    <property type="evidence" value="ECO:0007669"/>
    <property type="project" value="InterPro"/>
</dbReference>
<dbReference type="InterPro" id="IPR013148">
    <property type="entry name" value="Glyco_hydro_32_N"/>
</dbReference>
<dbReference type="InterPro" id="IPR023296">
    <property type="entry name" value="Glyco_hydro_beta-prop_sf"/>
</dbReference>
<gene>
    <name evidence="7" type="ORF">FSB_LOCUS54034</name>
</gene>
<accession>A0A2N9IMQ9</accession>
<dbReference type="InterPro" id="IPR057670">
    <property type="entry name" value="SH3_retrovirus"/>
</dbReference>
<evidence type="ECO:0000259" key="6">
    <source>
        <dbReference type="PROSITE" id="PS50994"/>
    </source>
</evidence>
<comment type="similarity">
    <text evidence="1">Belongs to the glycosyl hydrolase 32 family.</text>
</comment>
<sequence length="1630" mass="182798">MYFNGLYHFFYQYNPKGAVWGNIVWAHSISKDLVNWEALEPEIYPSKPFDINGCWSGSATILPGNKPIILYTGIDTQNRQVQNYAIPANYSDPYLSESVKPDNNPLVIPTEGVNASSFRDPTTAWWVKDGHWRILMGSRRNNRGIAYLYRSRDFMKWVKAKHPLHSKANTGNWECPDLYPVSLSGKKGLDTSVNGPNIKHVFKVSLDVTRGLFTNTMPSSTAQSALISNTEPHSTRLTAVHHLITIKLTRENYLLWKAQVVPYLRGQHLFQFVDGSSTIPQPIITASSDGASTTLLNPEFTQWQLQDQIVLSALISSLSEKVIAHVVKCTTSRDLWATLERMFTAQSQARLMQIHYQLSTLRKGSTSISDFFQSFTGLADTLAAIDQPLPEFQLVSFLLAGLGPEYDSFVTSVQQRTEPITLDYLYGHLLTHETRLEQSQAPVSLETASANFVSRGTFSRNGRGGRNHSSSSNGRGQSTSPSFRYNRGRGRGRNSPTDARPVCQVCNRTGHVALHCYHRFDNNFYSERSAAMQAYFSTQQAPTDPNWYTDTGATNHLTSDLANLNVHSEEYLGSDQIRVGNGKGLSVAHTGTSTLSTPYSSFILNNVLHVPQITKNLISVQKFTSDTDTFMEFHPSYFLVKDRPTKKLLHKGPSKHGLYPFTTSSTSTNPLALIGERASIDRWHSRLGHPAFKVVSRILSKFSLPVVRKNNGHLSCPACLSSKSKQLAFSPSPTRVNNPLELIYTDVWGPSPIISTNGFKYYVSFLDAYSRYLWLFPMTCKNEVFSIFVTFQKRVERLFDCKIKYVQSDWGGEFRTLPKFFNSLGITHRLSCPHTHQQNGAIERKHRHIVETGLALLSHAHVPLQYWDDAFSTACYLINRLPTPLLKYNTPYETLFHSKPNYPFLKVFGCACWPNLRPYNKHKLQPRSLRCIFLGYSPLHKGYKCLHHPSGRIYISRDVIFEETNFPLQNGPPILTPPTQSTSSGLPLLLTPTISLQARPNNPPPPIISSPSSPISPAAPIISSTETSQPPSTTQPSHSPPTPSLPSQTHTPIVSSHPMVTRSKVNISKPKQFHDGTVRYPLPHALLAENDPSLSEPTCYSSAVKIPQWREAMNAEFDALLKNHTWTLVPSTQARNLVGNKWVFRVKRRADGSVERYKARLVAKGFHQQPGIDYTETFSPVVKPTTVRTVLSLALSKNWFVRQLDVQNAFLHGCLSEEVYMTQPPGFNHPQFPNHVCKLHKALYGLKQAPRAWFSRLTTWLLHFGFTASQSDSSLFIYHHTDYTMYFLIYVDDIIITCSQASAIGSLLHQLGSEFAVKDLGGLNYFLGIEVVPCTPGVLLSQKKYILDILTRTKMSEAKPVSSPMASSTHLSVLEGDPCDDPTLYRSTVGALQYLSITRPDIAFSVNKLSQFMHNPTTLHWQSVKRLLRYLKQTIHFGLHIQPSSTTDLQGFTDADWAGDRDDRRSTGGYCIFLGSNLVSWSCKKQATVARSSTEAEYKALANAAAEITWFTALLKELGVSLKSPPILWCDNIGATYLSSNPVFHARTKHVEIDFHFVRDMVASRTIDIRFLCSKDQLADIFTKPLSTARFALLRTKLNVVPLPLGLRGGVKDNSQQHKQINTKTTVGLG</sequence>
<dbReference type="Pfam" id="PF25597">
    <property type="entry name" value="SH3_retrovirus"/>
    <property type="match status" value="1"/>
</dbReference>
<dbReference type="SUPFAM" id="SSF53098">
    <property type="entry name" value="Ribonuclease H-like"/>
    <property type="match status" value="1"/>
</dbReference>